<dbReference type="Gene3D" id="3.40.50.300">
    <property type="entry name" value="P-loop containing nucleotide triphosphate hydrolases"/>
    <property type="match status" value="1"/>
</dbReference>
<gene>
    <name evidence="9" type="ORF">GCM10011573_18960</name>
</gene>
<reference evidence="10" key="1">
    <citation type="journal article" date="2019" name="Int. J. Syst. Evol. Microbiol.">
        <title>The Global Catalogue of Microorganisms (GCM) 10K type strain sequencing project: providing services to taxonomists for standard genome sequencing and annotation.</title>
        <authorList>
            <consortium name="The Broad Institute Genomics Platform"/>
            <consortium name="The Broad Institute Genome Sequencing Center for Infectious Disease"/>
            <person name="Wu L."/>
            <person name="Ma J."/>
        </authorList>
    </citation>
    <scope>NUCLEOTIDE SEQUENCE [LARGE SCALE GENOMIC DNA]</scope>
    <source>
        <strain evidence="10">CGMCC 1.15942</strain>
    </source>
</reference>
<dbReference type="PANTHER" id="PTHR43166">
    <property type="entry name" value="AMINO ACID IMPORT ATP-BINDING PROTEIN"/>
    <property type="match status" value="1"/>
</dbReference>
<keyword evidence="10" id="KW-1185">Reference proteome</keyword>
<evidence type="ECO:0000259" key="8">
    <source>
        <dbReference type="PROSITE" id="PS50893"/>
    </source>
</evidence>
<dbReference type="PROSITE" id="PS00211">
    <property type="entry name" value="ABC_TRANSPORTER_1"/>
    <property type="match status" value="1"/>
</dbReference>
<dbReference type="SUPFAM" id="SSF52540">
    <property type="entry name" value="P-loop containing nucleoside triphosphate hydrolases"/>
    <property type="match status" value="1"/>
</dbReference>
<evidence type="ECO:0000256" key="1">
    <source>
        <dbReference type="ARBA" id="ARBA00022448"/>
    </source>
</evidence>
<keyword evidence="6" id="KW-0029">Amino-acid transport</keyword>
<keyword evidence="1" id="KW-0813">Transport</keyword>
<accession>A0ABQ1P2D2</accession>
<evidence type="ECO:0000256" key="7">
    <source>
        <dbReference type="ARBA" id="ARBA00023136"/>
    </source>
</evidence>
<organism evidence="9 10">
    <name type="scientific">Enterococcus wangshanyuanii</name>
    <dbReference type="NCBI Taxonomy" id="2005703"/>
    <lineage>
        <taxon>Bacteria</taxon>
        <taxon>Bacillati</taxon>
        <taxon>Bacillota</taxon>
        <taxon>Bacilli</taxon>
        <taxon>Lactobacillales</taxon>
        <taxon>Enterococcaceae</taxon>
        <taxon>Enterococcus</taxon>
    </lineage>
</organism>
<proteinExistence type="predicted"/>
<comment type="caution">
    <text evidence="9">The sequence shown here is derived from an EMBL/GenBank/DDBJ whole genome shotgun (WGS) entry which is preliminary data.</text>
</comment>
<keyword evidence="2" id="KW-1003">Cell membrane</keyword>
<dbReference type="PROSITE" id="PS50893">
    <property type="entry name" value="ABC_TRANSPORTER_2"/>
    <property type="match status" value="1"/>
</dbReference>
<keyword evidence="3" id="KW-0547">Nucleotide-binding</keyword>
<dbReference type="Pfam" id="PF00005">
    <property type="entry name" value="ABC_tran"/>
    <property type="match status" value="1"/>
</dbReference>
<dbReference type="EMBL" id="BMKI01000003">
    <property type="protein sequence ID" value="GGC89507.1"/>
    <property type="molecule type" value="Genomic_DNA"/>
</dbReference>
<evidence type="ECO:0000256" key="5">
    <source>
        <dbReference type="ARBA" id="ARBA00022967"/>
    </source>
</evidence>
<evidence type="ECO:0000256" key="2">
    <source>
        <dbReference type="ARBA" id="ARBA00022475"/>
    </source>
</evidence>
<keyword evidence="7" id="KW-0472">Membrane</keyword>
<dbReference type="InterPro" id="IPR003593">
    <property type="entry name" value="AAA+_ATPase"/>
</dbReference>
<feature type="domain" description="ABC transporter" evidence="8">
    <location>
        <begin position="2"/>
        <end position="238"/>
    </location>
</feature>
<dbReference type="InterPro" id="IPR003439">
    <property type="entry name" value="ABC_transporter-like_ATP-bd"/>
</dbReference>
<dbReference type="SMART" id="SM00382">
    <property type="entry name" value="AAA"/>
    <property type="match status" value="1"/>
</dbReference>
<protein>
    <recommendedName>
        <fullName evidence="8">ABC transporter domain-containing protein</fullName>
    </recommendedName>
</protein>
<keyword evidence="5" id="KW-1278">Translocase</keyword>
<keyword evidence="4" id="KW-0067">ATP-binding</keyword>
<dbReference type="RefSeq" id="WP_088271084.1">
    <property type="nucleotide sequence ID" value="NZ_BMKI01000003.1"/>
</dbReference>
<dbReference type="Proteomes" id="UP000630615">
    <property type="component" value="Unassembled WGS sequence"/>
</dbReference>
<dbReference type="InterPro" id="IPR050086">
    <property type="entry name" value="MetN_ABC_transporter-like"/>
</dbReference>
<dbReference type="InterPro" id="IPR017871">
    <property type="entry name" value="ABC_transporter-like_CS"/>
</dbReference>
<evidence type="ECO:0000256" key="4">
    <source>
        <dbReference type="ARBA" id="ARBA00022840"/>
    </source>
</evidence>
<name>A0ABQ1P2D2_9ENTE</name>
<evidence type="ECO:0000313" key="10">
    <source>
        <dbReference type="Proteomes" id="UP000630615"/>
    </source>
</evidence>
<evidence type="ECO:0000256" key="6">
    <source>
        <dbReference type="ARBA" id="ARBA00022970"/>
    </source>
</evidence>
<dbReference type="PANTHER" id="PTHR43166:SF30">
    <property type="entry name" value="METHIONINE IMPORT ATP-BINDING PROTEIN METN"/>
    <property type="match status" value="1"/>
</dbReference>
<dbReference type="InterPro" id="IPR027417">
    <property type="entry name" value="P-loop_NTPase"/>
</dbReference>
<evidence type="ECO:0000313" key="9">
    <source>
        <dbReference type="EMBL" id="GGC89507.1"/>
    </source>
</evidence>
<evidence type="ECO:0000256" key="3">
    <source>
        <dbReference type="ARBA" id="ARBA00022741"/>
    </source>
</evidence>
<sequence>MITFERVSKHYHHNGMVISALKDITLQINDHEIFGVIGESGSGKSTLLRMINTLELPDHGQIKVADHDIETFSEVEQRRSRKNIGMIFQQFNLLHNQTVKENVGLPLRLNRTYDEPKIQKVLEFVRLEDKINHYPKQLSGGEKQRVGIARALINEPEVLLCDEPTSALDGQNASDVMELLREINQTFGTTMVVVSHELNLIKYLCDRVAILDKGQVQEIITVPKKEQQPTFENYYERIRESLT</sequence>